<evidence type="ECO:0000313" key="4">
    <source>
        <dbReference type="EMBL" id="MDO6422737.1"/>
    </source>
</evidence>
<feature type="domain" description="Peptidase S9 prolyl oligopeptidase catalytic" evidence="3">
    <location>
        <begin position="440"/>
        <end position="652"/>
    </location>
</feature>
<feature type="signal peptide" evidence="2">
    <location>
        <begin position="1"/>
        <end position="27"/>
    </location>
</feature>
<evidence type="ECO:0000259" key="3">
    <source>
        <dbReference type="Pfam" id="PF00326"/>
    </source>
</evidence>
<dbReference type="Proteomes" id="UP001169760">
    <property type="component" value="Unassembled WGS sequence"/>
</dbReference>
<dbReference type="EMBL" id="JAUOPB010000006">
    <property type="protein sequence ID" value="MDO6422737.1"/>
    <property type="molecule type" value="Genomic_DNA"/>
</dbReference>
<evidence type="ECO:0000313" key="5">
    <source>
        <dbReference type="Proteomes" id="UP001169760"/>
    </source>
</evidence>
<accession>A0AAW7X791</accession>
<dbReference type="PANTHER" id="PTHR42776:SF27">
    <property type="entry name" value="DIPEPTIDYL PEPTIDASE FAMILY MEMBER 6"/>
    <property type="match status" value="1"/>
</dbReference>
<dbReference type="SUPFAM" id="SSF53474">
    <property type="entry name" value="alpha/beta-Hydrolases"/>
    <property type="match status" value="1"/>
</dbReference>
<reference evidence="4" key="1">
    <citation type="submission" date="2023-07" db="EMBL/GenBank/DDBJ databases">
        <title>Genome content predicts the carbon catabolic preferences of heterotrophic bacteria.</title>
        <authorList>
            <person name="Gralka M."/>
        </authorList>
    </citation>
    <scope>NUCLEOTIDE SEQUENCE</scope>
    <source>
        <strain evidence="4">I3M17_2</strain>
    </source>
</reference>
<keyword evidence="2" id="KW-0732">Signal</keyword>
<dbReference type="Gene3D" id="3.40.50.1820">
    <property type="entry name" value="alpha/beta hydrolase"/>
    <property type="match status" value="1"/>
</dbReference>
<feature type="chain" id="PRO_5043375748" evidence="2">
    <location>
        <begin position="28"/>
        <end position="653"/>
    </location>
</feature>
<dbReference type="Pfam" id="PF00326">
    <property type="entry name" value="Peptidase_S9"/>
    <property type="match status" value="1"/>
</dbReference>
<dbReference type="RefSeq" id="WP_303492642.1">
    <property type="nucleotide sequence ID" value="NZ_JAUOPB010000006.1"/>
</dbReference>
<dbReference type="GO" id="GO:0006508">
    <property type="term" value="P:proteolysis"/>
    <property type="evidence" value="ECO:0007669"/>
    <property type="project" value="InterPro"/>
</dbReference>
<proteinExistence type="predicted"/>
<dbReference type="InterPro" id="IPR001375">
    <property type="entry name" value="Peptidase_S9_cat"/>
</dbReference>
<name>A0AAW7X791_9GAMM</name>
<dbReference type="GO" id="GO:0004252">
    <property type="term" value="F:serine-type endopeptidase activity"/>
    <property type="evidence" value="ECO:0007669"/>
    <property type="project" value="TreeGrafter"/>
</dbReference>
<gene>
    <name evidence="4" type="ORF">Q4521_09645</name>
</gene>
<dbReference type="PANTHER" id="PTHR42776">
    <property type="entry name" value="SERINE PEPTIDASE S9 FAMILY MEMBER"/>
    <property type="match status" value="1"/>
</dbReference>
<protein>
    <submittedName>
        <fullName evidence="4">Prolyl oligopeptidase family serine peptidase</fullName>
    </submittedName>
</protein>
<dbReference type="SUPFAM" id="SSF50993">
    <property type="entry name" value="Peptidase/esterase 'gauge' domain"/>
    <property type="match status" value="1"/>
</dbReference>
<evidence type="ECO:0000256" key="1">
    <source>
        <dbReference type="ARBA" id="ARBA00022801"/>
    </source>
</evidence>
<evidence type="ECO:0000256" key="2">
    <source>
        <dbReference type="SAM" id="SignalP"/>
    </source>
</evidence>
<dbReference type="InterPro" id="IPR029058">
    <property type="entry name" value="AB_hydrolase_fold"/>
</dbReference>
<organism evidence="4 5">
    <name type="scientific">Saccharophagus degradans</name>
    <dbReference type="NCBI Taxonomy" id="86304"/>
    <lineage>
        <taxon>Bacteria</taxon>
        <taxon>Pseudomonadati</taxon>
        <taxon>Pseudomonadota</taxon>
        <taxon>Gammaproteobacteria</taxon>
        <taxon>Cellvibrionales</taxon>
        <taxon>Cellvibrionaceae</taxon>
        <taxon>Saccharophagus</taxon>
    </lineage>
</organism>
<sequence length="653" mass="73561">MRLSKHLKCLAIAIVIAFTTHIPFSTAQITNADYAANPSLQWVSVSPSGTRLAFRYTTDEMDLIRVMDLKAKKMLAGFRVDEITPQQIYFIDDDRIVLVAKEEKRVHGFKGIIDMSSAFVYSIKKNAIRQLLIPGEVVYKGQSGMGDIVGLSPDGQFAYMPAFAEKRIGTSAPTYSLLKVSLGAKKKKPKIIQHGNRHTIDYFLDGEGNILAIEKYNEDKHLYTVEVPDGKKWRVIYSDDSDLRDFGIWGIAPDKKHLVLVNEDPDTGFDTCYTMSLEDGKISGKLFGRADKDIDHIITDINRVIYGVRYSGFTPTYEFFDKKLTERVANIQKMFEGESVFLRDWSADWKHIVVQTTGTVFSGDYFLLNDGEATPIFVGSKFEKFGSEQINPIVKYNYKARDELDIPVLITLPRSQKDSLKNLPAIMMPHGGPRHHDKFAFDWMAQAFANAGYVVIQPQFRGSDGFGLAHLLAGKGEWGGKMQTDLLDGIDVLVKQGFINKDRVCIVGWSYGGYAALAGGAFYSDYYKCVVSVNGVSDVYEIMKDEKRDNHRVFDTYAYWKSVIGDDKMDKESLGAISPSKFADSFKVPVLLIYGDKDEVVAPEQTKIMHKALKKADKQVEVIRMKGEEHSFDSPENREKTLDAIIKFVNTHI</sequence>
<comment type="caution">
    <text evidence="4">The sequence shown here is derived from an EMBL/GenBank/DDBJ whole genome shotgun (WGS) entry which is preliminary data.</text>
</comment>
<keyword evidence="1" id="KW-0378">Hydrolase</keyword>
<dbReference type="AlphaFoldDB" id="A0AAW7X791"/>